<dbReference type="Gene3D" id="3.20.20.450">
    <property type="entry name" value="EAL domain"/>
    <property type="match status" value="1"/>
</dbReference>
<dbReference type="InterPro" id="IPR043128">
    <property type="entry name" value="Rev_trsase/Diguanyl_cyclase"/>
</dbReference>
<dbReference type="SMART" id="SM00448">
    <property type="entry name" value="REC"/>
    <property type="match status" value="1"/>
</dbReference>
<dbReference type="PANTHER" id="PTHR33121">
    <property type="entry name" value="CYCLIC DI-GMP PHOSPHODIESTERASE PDEF"/>
    <property type="match status" value="1"/>
</dbReference>
<evidence type="ECO:0000313" key="7">
    <source>
        <dbReference type="Proteomes" id="UP001283366"/>
    </source>
</evidence>
<accession>A0A1Y6IMF9</accession>
<dbReference type="PANTHER" id="PTHR33121:SF79">
    <property type="entry name" value="CYCLIC DI-GMP PHOSPHODIESTERASE PDED-RELATED"/>
    <property type="match status" value="1"/>
</dbReference>
<dbReference type="CDD" id="cd01948">
    <property type="entry name" value="EAL"/>
    <property type="match status" value="1"/>
</dbReference>
<evidence type="ECO:0000256" key="1">
    <source>
        <dbReference type="PROSITE-ProRule" id="PRU00169"/>
    </source>
</evidence>
<reference evidence="4 7" key="2">
    <citation type="submission" date="2023-11" db="EMBL/GenBank/DDBJ databases">
        <title>Plant-associative lifestyle of Vibrio porteresiae and its evolutionary dynamics.</title>
        <authorList>
            <person name="Rameshkumar N."/>
            <person name="Kirti K."/>
        </authorList>
    </citation>
    <scope>NUCLEOTIDE SEQUENCE [LARGE SCALE GENOMIC DNA]</scope>
    <source>
        <strain evidence="4 7">MSSRF38</strain>
    </source>
</reference>
<proteinExistence type="predicted"/>
<dbReference type="Gene3D" id="3.30.70.270">
    <property type="match status" value="1"/>
</dbReference>
<dbReference type="InterPro" id="IPR001633">
    <property type="entry name" value="EAL_dom"/>
</dbReference>
<dbReference type="AlphaFoldDB" id="A0A1Y6IMF9"/>
<dbReference type="SUPFAM" id="SSF52172">
    <property type="entry name" value="CheY-like"/>
    <property type="match status" value="1"/>
</dbReference>
<dbReference type="SMART" id="SM00052">
    <property type="entry name" value="EAL"/>
    <property type="match status" value="1"/>
</dbReference>
<dbReference type="PROSITE" id="PS50883">
    <property type="entry name" value="EAL"/>
    <property type="match status" value="1"/>
</dbReference>
<dbReference type="GO" id="GO:0071111">
    <property type="term" value="F:cyclic-guanylate-specific phosphodiesterase activity"/>
    <property type="evidence" value="ECO:0007669"/>
    <property type="project" value="InterPro"/>
</dbReference>
<dbReference type="InterPro" id="IPR035919">
    <property type="entry name" value="EAL_sf"/>
</dbReference>
<dbReference type="Gene3D" id="3.40.50.2300">
    <property type="match status" value="1"/>
</dbReference>
<dbReference type="InterPro" id="IPR000160">
    <property type="entry name" value="GGDEF_dom"/>
</dbReference>
<evidence type="ECO:0000259" key="2">
    <source>
        <dbReference type="PROSITE" id="PS50110"/>
    </source>
</evidence>
<dbReference type="SUPFAM" id="SSF141868">
    <property type="entry name" value="EAL domain-like"/>
    <property type="match status" value="1"/>
</dbReference>
<evidence type="ECO:0000313" key="6">
    <source>
        <dbReference type="Proteomes" id="UP000196125"/>
    </source>
</evidence>
<dbReference type="RefSeq" id="WP_087478918.1">
    <property type="nucleotide sequence ID" value="NZ_AP024883.1"/>
</dbReference>
<feature type="domain" description="EAL" evidence="3">
    <location>
        <begin position="284"/>
        <end position="537"/>
    </location>
</feature>
<dbReference type="PROSITE" id="PS50110">
    <property type="entry name" value="RESPONSE_REGULATORY"/>
    <property type="match status" value="1"/>
</dbReference>
<feature type="domain" description="Response regulatory" evidence="2">
    <location>
        <begin position="5"/>
        <end position="120"/>
    </location>
</feature>
<dbReference type="EMBL" id="JAWRCO010000001">
    <property type="protein sequence ID" value="MDW6004375.1"/>
    <property type="molecule type" value="Genomic_DNA"/>
</dbReference>
<name>A0A1Y6IMF9_9VIBR</name>
<evidence type="ECO:0000313" key="5">
    <source>
        <dbReference type="EMBL" id="SMR98826.1"/>
    </source>
</evidence>
<dbReference type="InterPro" id="IPR050706">
    <property type="entry name" value="Cyclic-di-GMP_PDE-like"/>
</dbReference>
<dbReference type="Proteomes" id="UP000196125">
    <property type="component" value="Unassembled WGS sequence"/>
</dbReference>
<dbReference type="Pfam" id="PF00990">
    <property type="entry name" value="GGDEF"/>
    <property type="match status" value="1"/>
</dbReference>
<sequence length="541" mass="61359">MRAREILLVDDEAQVLKALKRELRGHFRIIHCAQSAAEALDILANNPIELVVSDYRMPDVDGAELIIRIKQQYPHIISIILSGQADLEGISRALNEGQLYRFIEKPWDYDHLLETIEQGLQEAENRQAEDVITGVKNLRHLNQYIAQLSTQDVRMPVMAIIHIVNLGEINQQLGHEAGNFLLRNIANQLFVHSYINGVYRHSNKFIVLLPLDHEIYDHVEFLNQHITHMIGHDEMADVFRVCLTELPDGEITPEFLSETRQASQVPLRDNRITSVVCNDPENSDLYQLLSIQYGLLHDEFLAFYQPQKDMIANEIVGYEALARWLVPSGEYQLPAHFLPIIEKYNIIELLTEKILLSVIQCFRANSELLGATRISINVPGRLICDGRFYTMLTQCEQMDESMLSHLTVEVTEQDLIENFGQANQELMRLKSLGVACALDDFGTGYAGYEYLFELPFDILKIDGRFVRAIGENKAAEVVLESILKSARIFQISVVAEWVETAAQADLLRQIGCSVIQGYFVGPTLSEQELHCSLSANESGGR</sequence>
<reference evidence="5 6" key="1">
    <citation type="submission" date="2017-05" db="EMBL/GenBank/DDBJ databases">
        <authorList>
            <person name="Song R."/>
            <person name="Chenine A.L."/>
            <person name="Ruprecht R.M."/>
        </authorList>
    </citation>
    <scope>NUCLEOTIDE SEQUENCE [LARGE SCALE GENOMIC DNA]</scope>
    <source>
        <strain evidence="5 6">CECT 7927</strain>
    </source>
</reference>
<dbReference type="Pfam" id="PF00563">
    <property type="entry name" value="EAL"/>
    <property type="match status" value="1"/>
</dbReference>
<dbReference type="InterPro" id="IPR029787">
    <property type="entry name" value="Nucleotide_cyclase"/>
</dbReference>
<dbReference type="Pfam" id="PF00072">
    <property type="entry name" value="Response_reg"/>
    <property type="match status" value="1"/>
</dbReference>
<feature type="modified residue" description="4-aspartylphosphate" evidence="1">
    <location>
        <position position="54"/>
    </location>
</feature>
<dbReference type="Proteomes" id="UP001283366">
    <property type="component" value="Unassembled WGS sequence"/>
</dbReference>
<gene>
    <name evidence="5" type="primary">cph2_1</name>
    <name evidence="4" type="ORF">SBX37_16075</name>
    <name evidence="5" type="ORF">VIM7927_00039</name>
</gene>
<evidence type="ECO:0000313" key="4">
    <source>
        <dbReference type="EMBL" id="MDW6004375.1"/>
    </source>
</evidence>
<dbReference type="EMBL" id="FXXI01000001">
    <property type="protein sequence ID" value="SMR98826.1"/>
    <property type="molecule type" value="Genomic_DNA"/>
</dbReference>
<dbReference type="OrthoDB" id="9812260at2"/>
<dbReference type="GO" id="GO:0000160">
    <property type="term" value="P:phosphorelay signal transduction system"/>
    <property type="evidence" value="ECO:0007669"/>
    <property type="project" value="InterPro"/>
</dbReference>
<dbReference type="CDD" id="cd17569">
    <property type="entry name" value="REC_HupR-like"/>
    <property type="match status" value="1"/>
</dbReference>
<dbReference type="SUPFAM" id="SSF55073">
    <property type="entry name" value="Nucleotide cyclase"/>
    <property type="match status" value="1"/>
</dbReference>
<protein>
    <submittedName>
        <fullName evidence="4">EAL domain-containing protein</fullName>
    </submittedName>
    <submittedName>
        <fullName evidence="5">Phytochrome-like protein cph2</fullName>
    </submittedName>
</protein>
<organism evidence="5 6">
    <name type="scientific">Vibrio mangrovi</name>
    <dbReference type="NCBI Taxonomy" id="474394"/>
    <lineage>
        <taxon>Bacteria</taxon>
        <taxon>Pseudomonadati</taxon>
        <taxon>Pseudomonadota</taxon>
        <taxon>Gammaproteobacteria</taxon>
        <taxon>Vibrionales</taxon>
        <taxon>Vibrionaceae</taxon>
        <taxon>Vibrio</taxon>
    </lineage>
</organism>
<dbReference type="InterPro" id="IPR001789">
    <property type="entry name" value="Sig_transdc_resp-reg_receiver"/>
</dbReference>
<keyword evidence="7" id="KW-1185">Reference proteome</keyword>
<dbReference type="InterPro" id="IPR011006">
    <property type="entry name" value="CheY-like_superfamily"/>
</dbReference>
<keyword evidence="1" id="KW-0597">Phosphoprotein</keyword>
<evidence type="ECO:0000259" key="3">
    <source>
        <dbReference type="PROSITE" id="PS50883"/>
    </source>
</evidence>